<keyword evidence="2" id="KW-0413">Isomerase</keyword>
<evidence type="ECO:0000313" key="3">
    <source>
        <dbReference type="EMBL" id="OCI29990.1"/>
    </source>
</evidence>
<dbReference type="SUPFAM" id="SSF51735">
    <property type="entry name" value="NAD(P)-binding Rossmann-fold domains"/>
    <property type="match status" value="1"/>
</dbReference>
<dbReference type="AlphaFoldDB" id="A0A161YJF3"/>
<dbReference type="GO" id="GO:0016853">
    <property type="term" value="F:isomerase activity"/>
    <property type="evidence" value="ECO:0007669"/>
    <property type="project" value="UniProtKB-KW"/>
</dbReference>
<organism evidence="2 4">
    <name type="scientific">Oerskovia enterophila</name>
    <dbReference type="NCBI Taxonomy" id="43678"/>
    <lineage>
        <taxon>Bacteria</taxon>
        <taxon>Bacillati</taxon>
        <taxon>Actinomycetota</taxon>
        <taxon>Actinomycetes</taxon>
        <taxon>Micrococcales</taxon>
        <taxon>Cellulomonadaceae</taxon>
        <taxon>Oerskovia</taxon>
    </lineage>
</organism>
<dbReference type="InterPro" id="IPR050177">
    <property type="entry name" value="Lipid_A_modif_metabolic_enz"/>
</dbReference>
<dbReference type="Pfam" id="PF01370">
    <property type="entry name" value="Epimerase"/>
    <property type="match status" value="1"/>
</dbReference>
<keyword evidence="5" id="KW-1185">Reference proteome</keyword>
<dbReference type="STRING" id="43678.OJAG_08470"/>
<proteinExistence type="predicted"/>
<reference evidence="3 5" key="2">
    <citation type="submission" date="2016-06" db="EMBL/GenBank/DDBJ databases">
        <title>Genome sequence of Oerskovia enterophila DSM 43852.</title>
        <authorList>
            <person name="Poehlein A."/>
            <person name="Jag V."/>
            <person name="Bengelsdorf F.R."/>
            <person name="Daniel R."/>
            <person name="Duerre P."/>
        </authorList>
    </citation>
    <scope>NUCLEOTIDE SEQUENCE [LARGE SCALE GENOMIC DNA]</scope>
    <source>
        <strain evidence="3 5">DSM 43852</strain>
    </source>
</reference>
<dbReference type="PATRIC" id="fig|43678.3.peg.885"/>
<dbReference type="Gene3D" id="3.40.50.720">
    <property type="entry name" value="NAD(P)-binding Rossmann-like Domain"/>
    <property type="match status" value="1"/>
</dbReference>
<dbReference type="Proteomes" id="UP000076447">
    <property type="component" value="Unassembled WGS sequence"/>
</dbReference>
<feature type="domain" description="NAD-dependent epimerase/dehydratase" evidence="1">
    <location>
        <begin position="7"/>
        <end position="211"/>
    </location>
</feature>
<reference evidence="2 4" key="1">
    <citation type="submission" date="2016-01" db="EMBL/GenBank/DDBJ databases">
        <title>Genome sequence of Oerskovia enterophila VJag, an agar and cellulose degrading bacterium.</title>
        <authorList>
            <person name="Poehlein A."/>
            <person name="Jag V."/>
            <person name="Bengelsdorf F."/>
            <person name="Duerre P."/>
            <person name="Daniel R."/>
        </authorList>
    </citation>
    <scope>NUCLEOTIDE SEQUENCE [LARGE SCALE GENOMIC DNA]</scope>
    <source>
        <strain evidence="2 4">VJag</strain>
    </source>
</reference>
<dbReference type="EMBL" id="LRIE01000051">
    <property type="protein sequence ID" value="KZM36458.1"/>
    <property type="molecule type" value="Genomic_DNA"/>
</dbReference>
<dbReference type="EMBL" id="MAQA01000049">
    <property type="protein sequence ID" value="OCI29990.1"/>
    <property type="molecule type" value="Genomic_DNA"/>
</dbReference>
<evidence type="ECO:0000259" key="1">
    <source>
        <dbReference type="Pfam" id="PF01370"/>
    </source>
</evidence>
<dbReference type="Proteomes" id="UP000093412">
    <property type="component" value="Unassembled WGS sequence"/>
</dbReference>
<comment type="caution">
    <text evidence="2">The sequence shown here is derived from an EMBL/GenBank/DDBJ whole genome shotgun (WGS) entry which is preliminary data.</text>
</comment>
<dbReference type="InterPro" id="IPR036291">
    <property type="entry name" value="NAD(P)-bd_dom_sf"/>
</dbReference>
<sequence length="317" mass="33518">MSLRIGVTGASGFVGGAVARRAVADGHRVWTFSRRDAHVDGAEHRTWDLAAGPLADPPALDVVVHAGAAVSDWAATDVAWATNVEGTRAVRDTFPAARCVHVSSGSVYDPYTPTVRGKEDEAPVDRYLNAYGRTKAAGERVLAADARTPGRGPVVILRPHAVYGPGDTTLLPRIEAAVRGRRLVLVGDGTAPQSLTHVDNLVDAALAASTVDLPGGGALVVNVADAEPVVLGEVLVELLRRRGHDDVTLAGIPARAGWVLAACAEALSRWTRRTEPPRLTRYAVSHLAVERTYDLTVLREVLGVEPRATSLVGAEVW</sequence>
<protein>
    <submittedName>
        <fullName evidence="2">3 beta-hydroxysteroid dehydrogenase/delta 5--&gt;4-isomerase</fullName>
    </submittedName>
</protein>
<accession>A0A161YJF3</accession>
<gene>
    <name evidence="3" type="ORF">OERS_33190</name>
    <name evidence="2" type="ORF">OJAG_08470</name>
</gene>
<dbReference type="InterPro" id="IPR001509">
    <property type="entry name" value="Epimerase_deHydtase"/>
</dbReference>
<dbReference type="PANTHER" id="PTHR43245:SF24">
    <property type="entry name" value="DEHYDROGENASE"/>
    <property type="match status" value="1"/>
</dbReference>
<evidence type="ECO:0000313" key="4">
    <source>
        <dbReference type="Proteomes" id="UP000076447"/>
    </source>
</evidence>
<dbReference type="PANTHER" id="PTHR43245">
    <property type="entry name" value="BIFUNCTIONAL POLYMYXIN RESISTANCE PROTEIN ARNA"/>
    <property type="match status" value="1"/>
</dbReference>
<evidence type="ECO:0000313" key="5">
    <source>
        <dbReference type="Proteomes" id="UP000093412"/>
    </source>
</evidence>
<dbReference type="RefSeq" id="WP_231907623.1">
    <property type="nucleotide sequence ID" value="NZ_LRIE01000051.1"/>
</dbReference>
<name>A0A161YJF3_9CELL</name>
<evidence type="ECO:0000313" key="2">
    <source>
        <dbReference type="EMBL" id="KZM36458.1"/>
    </source>
</evidence>